<dbReference type="RefSeq" id="WP_379780978.1">
    <property type="nucleotide sequence ID" value="NZ_JBHSMU010000005.1"/>
</dbReference>
<protein>
    <submittedName>
        <fullName evidence="1">Uncharacterized protein</fullName>
    </submittedName>
</protein>
<proteinExistence type="predicted"/>
<gene>
    <name evidence="1" type="ORF">ACFPN5_05580</name>
</gene>
<organism evidence="1 2">
    <name type="scientific">Massilia niabensis</name>
    <dbReference type="NCBI Taxonomy" id="544910"/>
    <lineage>
        <taxon>Bacteria</taxon>
        <taxon>Pseudomonadati</taxon>
        <taxon>Pseudomonadota</taxon>
        <taxon>Betaproteobacteria</taxon>
        <taxon>Burkholderiales</taxon>
        <taxon>Oxalobacteraceae</taxon>
        <taxon>Telluria group</taxon>
        <taxon>Massilia</taxon>
    </lineage>
</organism>
<evidence type="ECO:0000313" key="2">
    <source>
        <dbReference type="Proteomes" id="UP001596050"/>
    </source>
</evidence>
<dbReference type="Proteomes" id="UP001596050">
    <property type="component" value="Unassembled WGS sequence"/>
</dbReference>
<name>A0ABW0L0L3_9BURK</name>
<comment type="caution">
    <text evidence="1">The sequence shown here is derived from an EMBL/GenBank/DDBJ whole genome shotgun (WGS) entry which is preliminary data.</text>
</comment>
<keyword evidence="2" id="KW-1185">Reference proteome</keyword>
<evidence type="ECO:0000313" key="1">
    <source>
        <dbReference type="EMBL" id="MFC5459275.1"/>
    </source>
</evidence>
<accession>A0ABW0L0L3</accession>
<reference evidence="2" key="1">
    <citation type="journal article" date="2019" name="Int. J. Syst. Evol. Microbiol.">
        <title>The Global Catalogue of Microorganisms (GCM) 10K type strain sequencing project: providing services to taxonomists for standard genome sequencing and annotation.</title>
        <authorList>
            <consortium name="The Broad Institute Genomics Platform"/>
            <consortium name="The Broad Institute Genome Sequencing Center for Infectious Disease"/>
            <person name="Wu L."/>
            <person name="Ma J."/>
        </authorList>
    </citation>
    <scope>NUCLEOTIDE SEQUENCE [LARGE SCALE GENOMIC DNA]</scope>
    <source>
        <strain evidence="2">KACC 12649</strain>
    </source>
</reference>
<sequence length="232" mass="24116">MNQGLQSLGMSPQAAGWVEAGLGIGSAAVAGAVLSKSVDQTITYSKLSAASYDNFATNGVKANQTVMQTPVAQALKNEIQAANPNLPQSAVERFTREYIESGSGLPQPGIAAQGTVLLKVVPKGESVSPYTGYWMSPQQARAISSMNPEQVGQLLGLPSAQAANILKNGMDVYAIMPKVGTTPSVFVSNVASTTQGKVAMPGGAQQVIVPNRSLWTTPKPVNLITLHPPGEK</sequence>
<dbReference type="EMBL" id="JBHSMU010000005">
    <property type="protein sequence ID" value="MFC5459275.1"/>
    <property type="molecule type" value="Genomic_DNA"/>
</dbReference>